<evidence type="ECO:0000313" key="2">
    <source>
        <dbReference type="Proteomes" id="UP000733611"/>
    </source>
</evidence>
<protein>
    <submittedName>
        <fullName evidence="1">Uncharacterized protein</fullName>
    </submittedName>
</protein>
<dbReference type="AlphaFoldDB" id="A0A948TEH4"/>
<gene>
    <name evidence="1" type="ORF">H9847_00820</name>
</gene>
<sequence>MLQSSFAGHAKAENVLIDSTGLPYSSHFRITSIELNKQDNCSALRLLYAVQQQTGLPLALPYVHPVYDEGSDAATVVDTIAALKEQGINITAVNLVNGYYGPKDITVLYQNKVAFLQRLPKHCKLYKQLVEKNASTLIGTGVFVDARPNLYMIKRVPCKLEGERFLPCAVRVFSPYDMGLKSSFEVS</sequence>
<reference evidence="1" key="1">
    <citation type="journal article" date="2021" name="PeerJ">
        <title>Extensive microbial diversity within the chicken gut microbiome revealed by metagenomics and culture.</title>
        <authorList>
            <person name="Gilroy R."/>
            <person name="Ravi A."/>
            <person name="Getino M."/>
            <person name="Pursley I."/>
            <person name="Horton D.L."/>
            <person name="Alikhan N.F."/>
            <person name="Baker D."/>
            <person name="Gharbi K."/>
            <person name="Hall N."/>
            <person name="Watson M."/>
            <person name="Adriaenssens E.M."/>
            <person name="Foster-Nyarko E."/>
            <person name="Jarju S."/>
            <person name="Secka A."/>
            <person name="Antonio M."/>
            <person name="Oren A."/>
            <person name="Chaudhuri R.R."/>
            <person name="La Ragione R."/>
            <person name="Hildebrand F."/>
            <person name="Pallen M.J."/>
        </authorList>
    </citation>
    <scope>NUCLEOTIDE SEQUENCE</scope>
    <source>
        <strain evidence="1">378</strain>
    </source>
</reference>
<dbReference type="Proteomes" id="UP000733611">
    <property type="component" value="Unassembled WGS sequence"/>
</dbReference>
<evidence type="ECO:0000313" key="1">
    <source>
        <dbReference type="EMBL" id="MBU3843406.1"/>
    </source>
</evidence>
<proteinExistence type="predicted"/>
<reference evidence="1" key="2">
    <citation type="submission" date="2021-04" db="EMBL/GenBank/DDBJ databases">
        <authorList>
            <person name="Gilroy R."/>
        </authorList>
    </citation>
    <scope>NUCLEOTIDE SEQUENCE</scope>
    <source>
        <strain evidence="1">378</strain>
    </source>
</reference>
<organism evidence="1 2">
    <name type="scientific">Candidatus Anaerobiospirillum pullicola</name>
    <dbReference type="NCBI Taxonomy" id="2838451"/>
    <lineage>
        <taxon>Bacteria</taxon>
        <taxon>Pseudomonadati</taxon>
        <taxon>Pseudomonadota</taxon>
        <taxon>Gammaproteobacteria</taxon>
        <taxon>Aeromonadales</taxon>
        <taxon>Succinivibrionaceae</taxon>
        <taxon>Anaerobiospirillum</taxon>
    </lineage>
</organism>
<comment type="caution">
    <text evidence="1">The sequence shown here is derived from an EMBL/GenBank/DDBJ whole genome shotgun (WGS) entry which is preliminary data.</text>
</comment>
<name>A0A948TEH4_9GAMM</name>
<accession>A0A948TEH4</accession>
<dbReference type="EMBL" id="JAHLFE010000014">
    <property type="protein sequence ID" value="MBU3843406.1"/>
    <property type="molecule type" value="Genomic_DNA"/>
</dbReference>